<dbReference type="AlphaFoldDB" id="A0AAW0S160"/>
<evidence type="ECO:0008006" key="3">
    <source>
        <dbReference type="Google" id="ProtNLM"/>
    </source>
</evidence>
<reference evidence="1 2" key="1">
    <citation type="submission" date="2020-02" db="EMBL/GenBank/DDBJ databases">
        <title>Comparative genomics of the hypocrealean fungal genus Beauvera.</title>
        <authorList>
            <person name="Showalter D.N."/>
            <person name="Bushley K.E."/>
            <person name="Rehner S.A."/>
        </authorList>
    </citation>
    <scope>NUCLEOTIDE SEQUENCE [LARGE SCALE GENOMIC DNA]</scope>
    <source>
        <strain evidence="1 2">ARSEF4384</strain>
    </source>
</reference>
<sequence>MLTKKLLKLRGKISSRDSRPSSCGPGGASVASILLRSSLDLILDIIRFLNRRDRALLSLTCSYMRDAVKLLSQSNHAEDTDERTYINYLYCLARDMPYRWVCEPCMKLHDISTKDTPRDTSQIHCRKIQCWLLYSHFVHRAQCFRLGHRHVQLAVKLSRLGNNLLKEHRLYLEAIMAPYTGTAIFPTDPIDIVPRSAKHTVQCKIVDGRFLTLTTFAYSSSRGRGLSMSMIGAVAVCEHQESKMLEGARFVASGEPMTLTCALEIALHFPNFPVVGHCMQCPVDYEVSWKGNLLRVRAWADFGTDEGAKEGSWGAVVRDPRRGRDYDYYYYRRDTPSKYPVGGLVRARYDAAKP</sequence>
<proteinExistence type="predicted"/>
<keyword evidence="2" id="KW-1185">Reference proteome</keyword>
<dbReference type="EMBL" id="JAAHCF010000099">
    <property type="protein sequence ID" value="KAK8148277.1"/>
    <property type="molecule type" value="Genomic_DNA"/>
</dbReference>
<comment type="caution">
    <text evidence="1">The sequence shown here is derived from an EMBL/GenBank/DDBJ whole genome shotgun (WGS) entry which is preliminary data.</text>
</comment>
<protein>
    <recommendedName>
        <fullName evidence="3">F-box domain-containing protein</fullName>
    </recommendedName>
</protein>
<accession>A0AAW0S160</accession>
<name>A0AAW0S160_9HYPO</name>
<gene>
    <name evidence="1" type="ORF">G3M48_010562</name>
</gene>
<evidence type="ECO:0000313" key="1">
    <source>
        <dbReference type="EMBL" id="KAK8148277.1"/>
    </source>
</evidence>
<evidence type="ECO:0000313" key="2">
    <source>
        <dbReference type="Proteomes" id="UP001397290"/>
    </source>
</evidence>
<dbReference type="Proteomes" id="UP001397290">
    <property type="component" value="Unassembled WGS sequence"/>
</dbReference>
<organism evidence="1 2">
    <name type="scientific">Beauveria asiatica</name>
    <dbReference type="NCBI Taxonomy" id="1069075"/>
    <lineage>
        <taxon>Eukaryota</taxon>
        <taxon>Fungi</taxon>
        <taxon>Dikarya</taxon>
        <taxon>Ascomycota</taxon>
        <taxon>Pezizomycotina</taxon>
        <taxon>Sordariomycetes</taxon>
        <taxon>Hypocreomycetidae</taxon>
        <taxon>Hypocreales</taxon>
        <taxon>Cordycipitaceae</taxon>
        <taxon>Beauveria</taxon>
    </lineage>
</organism>